<name>A0A9W8ZCB6_9PLEO</name>
<organism evidence="1 2">
    <name type="scientific">Didymella pomorum</name>
    <dbReference type="NCBI Taxonomy" id="749634"/>
    <lineage>
        <taxon>Eukaryota</taxon>
        <taxon>Fungi</taxon>
        <taxon>Dikarya</taxon>
        <taxon>Ascomycota</taxon>
        <taxon>Pezizomycotina</taxon>
        <taxon>Dothideomycetes</taxon>
        <taxon>Pleosporomycetidae</taxon>
        <taxon>Pleosporales</taxon>
        <taxon>Pleosporineae</taxon>
        <taxon>Didymellaceae</taxon>
        <taxon>Didymella</taxon>
    </lineage>
</organism>
<gene>
    <name evidence="1" type="ORF">N0V91_005400</name>
</gene>
<accession>A0A9W8ZCB6</accession>
<sequence length="523" mass="60181">MEMPTSGAPAFTRLPAELLISILEQRYPEVDNSKTELSDSETEDSGTERPWGDIVDFDTLKSLRLACRQYAYLPYLLEKTFQWIRIEASPDQVEVAESVDLSCIRPYVKAVVFVPSKYSWAMTEQKFWDIIWAPRVEEIYNALREKERQIWDAWGRDFSAAAELKKDFEELGLMGLIEKHANGPIQFTKDEVAKGYERYMYLAQRTRELFESKRVERAWVRVLTQLPDVQFFNIGIWEFNCGHMEQDWKKAGCEIEIHPHGQDRLGHSHAVCRRLHASVGEALFRAAVASLIAAQSTVSWLEVECILDDEFIWAHDGTLDNWDLSQLQSLVFNPVGAARQEIEQWSDEHKDAASARCGHALVTLLRKCSSGLTELKFFPDGQYGDNYLVWPPAAPNKPPKLPVLEELTTGTNLHLRTLSRYLLQCPSLDYLRLEGCKGVEGLWPELWDAIRDHPNRMLIEFDDLPCNMETFETCSMRYDPKGASSAEDEDDEAADAIEYSLRNYFSGKGHWDHTLSMWFGDWD</sequence>
<evidence type="ECO:0000313" key="1">
    <source>
        <dbReference type="EMBL" id="KAJ4405240.1"/>
    </source>
</evidence>
<evidence type="ECO:0000313" key="2">
    <source>
        <dbReference type="Proteomes" id="UP001140510"/>
    </source>
</evidence>
<proteinExistence type="predicted"/>
<dbReference type="AlphaFoldDB" id="A0A9W8ZCB6"/>
<comment type="caution">
    <text evidence="1">The sequence shown here is derived from an EMBL/GenBank/DDBJ whole genome shotgun (WGS) entry which is preliminary data.</text>
</comment>
<keyword evidence="2" id="KW-1185">Reference proteome</keyword>
<dbReference type="EMBL" id="JAPEVA010000036">
    <property type="protein sequence ID" value="KAJ4405240.1"/>
    <property type="molecule type" value="Genomic_DNA"/>
</dbReference>
<dbReference type="Proteomes" id="UP001140510">
    <property type="component" value="Unassembled WGS sequence"/>
</dbReference>
<dbReference type="OrthoDB" id="5010675at2759"/>
<protein>
    <submittedName>
        <fullName evidence="1">Uncharacterized protein</fullName>
    </submittedName>
</protein>
<reference evidence="1" key="1">
    <citation type="submission" date="2022-10" db="EMBL/GenBank/DDBJ databases">
        <title>Tapping the CABI collections for fungal endophytes: first genome assemblies for Collariella, Neodidymelliopsis, Ascochyta clinopodiicola, Didymella pomorum, Didymosphaeria variabile, Neocosmospora piperis and Neocucurbitaria cava.</title>
        <authorList>
            <person name="Hill R."/>
        </authorList>
    </citation>
    <scope>NUCLEOTIDE SEQUENCE</scope>
    <source>
        <strain evidence="1">IMI 355091</strain>
    </source>
</reference>